<name>A0A8S1XG10_PAROT</name>
<keyword evidence="5" id="KW-1133">Transmembrane helix</keyword>
<evidence type="ECO:0000256" key="2">
    <source>
        <dbReference type="ARBA" id="ARBA00013064"/>
    </source>
</evidence>
<keyword evidence="7" id="KW-1185">Reference proteome</keyword>
<keyword evidence="4" id="KW-0904">Protein phosphatase</keyword>
<dbReference type="EC" id="3.1.3.48" evidence="2"/>
<evidence type="ECO:0000313" key="7">
    <source>
        <dbReference type="Proteomes" id="UP000683925"/>
    </source>
</evidence>
<protein>
    <recommendedName>
        <fullName evidence="2">protein-tyrosine-phosphatase</fullName>
        <ecNumber evidence="2">3.1.3.48</ecNumber>
    </recommendedName>
</protein>
<evidence type="ECO:0000313" key="6">
    <source>
        <dbReference type="EMBL" id="CAD8199798.1"/>
    </source>
</evidence>
<organism evidence="6 7">
    <name type="scientific">Paramecium octaurelia</name>
    <dbReference type="NCBI Taxonomy" id="43137"/>
    <lineage>
        <taxon>Eukaryota</taxon>
        <taxon>Sar</taxon>
        <taxon>Alveolata</taxon>
        <taxon>Ciliophora</taxon>
        <taxon>Intramacronucleata</taxon>
        <taxon>Oligohymenophorea</taxon>
        <taxon>Peniculida</taxon>
        <taxon>Parameciidae</taxon>
        <taxon>Paramecium</taxon>
    </lineage>
</organism>
<keyword evidence="3" id="KW-0378">Hydrolase</keyword>
<dbReference type="PANTHER" id="PTHR45848">
    <property type="entry name" value="DUAL SPECIFICITY PROTEIN PHOSPHATASE 12 FAMILY MEMBER"/>
    <property type="match status" value="1"/>
</dbReference>
<evidence type="ECO:0000256" key="3">
    <source>
        <dbReference type="ARBA" id="ARBA00022801"/>
    </source>
</evidence>
<evidence type="ECO:0000256" key="5">
    <source>
        <dbReference type="SAM" id="Phobius"/>
    </source>
</evidence>
<dbReference type="EMBL" id="CAJJDP010000120">
    <property type="protein sequence ID" value="CAD8199798.1"/>
    <property type="molecule type" value="Genomic_DNA"/>
</dbReference>
<reference evidence="6" key="1">
    <citation type="submission" date="2021-01" db="EMBL/GenBank/DDBJ databases">
        <authorList>
            <consortium name="Genoscope - CEA"/>
            <person name="William W."/>
        </authorList>
    </citation>
    <scope>NUCLEOTIDE SEQUENCE</scope>
</reference>
<dbReference type="GO" id="GO:0008138">
    <property type="term" value="F:protein tyrosine/serine/threonine phosphatase activity"/>
    <property type="evidence" value="ECO:0007669"/>
    <property type="project" value="TreeGrafter"/>
</dbReference>
<feature type="transmembrane region" description="Helical" evidence="5">
    <location>
        <begin position="6"/>
        <end position="31"/>
    </location>
</feature>
<dbReference type="Proteomes" id="UP000683925">
    <property type="component" value="Unassembled WGS sequence"/>
</dbReference>
<dbReference type="AlphaFoldDB" id="A0A8S1XG10"/>
<accession>A0A8S1XG10</accession>
<sequence length="262" mass="30923">MNYIYIIFNIQIILINGIRLYLFTFTINLYWINKRCFQFKFLGVKTNQTYHQFFGTSECPNVYEFKQKFNYLKLNIQEHGEILPNQTLQWFQQNKDGNVLIHSQFGINRAPALIASVVQKITQSNLNEILQTISFKKPDIKISSKIQEEQELIQLDQYFQQISAQLKPQIRTQKDCAFKCIKCRTDVFVSAVLVHGIKPECNHYFIERPHFIEEYEQDGKISCQKCNQRVGDFKYIGSKCNCGEYICPAYMYNKSKVDKKII</sequence>
<dbReference type="GO" id="GO:0004725">
    <property type="term" value="F:protein tyrosine phosphatase activity"/>
    <property type="evidence" value="ECO:0007669"/>
    <property type="project" value="UniProtKB-EC"/>
</dbReference>
<comment type="similarity">
    <text evidence="1">Belongs to the protein-tyrosine phosphatase family. Non-receptor class dual specificity subfamily.</text>
</comment>
<gene>
    <name evidence="6" type="ORF">POCTA_138.1.T1200127</name>
</gene>
<evidence type="ECO:0000256" key="4">
    <source>
        <dbReference type="ARBA" id="ARBA00022912"/>
    </source>
</evidence>
<keyword evidence="5" id="KW-0812">Transmembrane</keyword>
<comment type="caution">
    <text evidence="6">The sequence shown here is derived from an EMBL/GenBank/DDBJ whole genome shotgun (WGS) entry which is preliminary data.</text>
</comment>
<dbReference type="OrthoDB" id="295580at2759"/>
<evidence type="ECO:0000256" key="1">
    <source>
        <dbReference type="ARBA" id="ARBA00008601"/>
    </source>
</evidence>
<proteinExistence type="inferred from homology"/>
<dbReference type="PANTHER" id="PTHR45848:SF4">
    <property type="entry name" value="DUAL SPECIFICITY PROTEIN PHOSPHATASE 12"/>
    <property type="match status" value="1"/>
</dbReference>
<dbReference type="OMA" id="NHYFIER"/>
<keyword evidence="5" id="KW-0472">Membrane</keyword>